<accession>A0ABQ1QHZ0</accession>
<dbReference type="SUPFAM" id="SSF53335">
    <property type="entry name" value="S-adenosyl-L-methionine-dependent methyltransferases"/>
    <property type="match status" value="1"/>
</dbReference>
<sequence length="178" mass="20034">MISNIVTLILLAIITFTFVSLMVRSITNGITPTPTQLSVKQEVVRQVKPYHPSTVADFGAGWGTMAFAFAKEFQSAKVYAYETSFIPFIYMKGMVRLRGFSNVVVIKEDFFTAPPDQFDLIYCYLYTKAMRELSITLSDYRGVVISNTFSLPGIPPSSSVHVSSWNTTTPIYIYLKNH</sequence>
<evidence type="ECO:0000313" key="3">
    <source>
        <dbReference type="Proteomes" id="UP000642571"/>
    </source>
</evidence>
<dbReference type="Gene3D" id="3.40.50.150">
    <property type="entry name" value="Vaccinia Virus protein VP39"/>
    <property type="match status" value="1"/>
</dbReference>
<protein>
    <recommendedName>
        <fullName evidence="1">Methyltransferase small domain-containing protein</fullName>
    </recommendedName>
</protein>
<reference evidence="3" key="1">
    <citation type="journal article" date="2019" name="Int. J. Syst. Evol. Microbiol.">
        <title>The Global Catalogue of Microorganisms (GCM) 10K type strain sequencing project: providing services to taxonomists for standard genome sequencing and annotation.</title>
        <authorList>
            <consortium name="The Broad Institute Genomics Platform"/>
            <consortium name="The Broad Institute Genome Sequencing Center for Infectious Disease"/>
            <person name="Wu L."/>
            <person name="Ma J."/>
        </authorList>
    </citation>
    <scope>NUCLEOTIDE SEQUENCE [LARGE SCALE GENOMIC DNA]</scope>
    <source>
        <strain evidence="3">CGMCC 1.15353</strain>
    </source>
</reference>
<dbReference type="Proteomes" id="UP000642571">
    <property type="component" value="Unassembled WGS sequence"/>
</dbReference>
<dbReference type="RefSeq" id="WP_188655856.1">
    <property type="nucleotide sequence ID" value="NZ_BMIN01000022.1"/>
</dbReference>
<evidence type="ECO:0000313" key="2">
    <source>
        <dbReference type="EMBL" id="GGD26073.1"/>
    </source>
</evidence>
<dbReference type="CDD" id="cd02440">
    <property type="entry name" value="AdoMet_MTases"/>
    <property type="match status" value="1"/>
</dbReference>
<gene>
    <name evidence="2" type="ORF">GCM10011389_36990</name>
</gene>
<evidence type="ECO:0000259" key="1">
    <source>
        <dbReference type="Pfam" id="PF05175"/>
    </source>
</evidence>
<keyword evidence="3" id="KW-1185">Reference proteome</keyword>
<name>A0ABQ1QHZ0_9BACI</name>
<feature type="domain" description="Methyltransferase small" evidence="1">
    <location>
        <begin position="51"/>
        <end position="122"/>
    </location>
</feature>
<organism evidence="2 3">
    <name type="scientific">Pontibacillus salipaludis</name>
    <dbReference type="NCBI Taxonomy" id="1697394"/>
    <lineage>
        <taxon>Bacteria</taxon>
        <taxon>Bacillati</taxon>
        <taxon>Bacillota</taxon>
        <taxon>Bacilli</taxon>
        <taxon>Bacillales</taxon>
        <taxon>Bacillaceae</taxon>
        <taxon>Pontibacillus</taxon>
    </lineage>
</organism>
<dbReference type="Pfam" id="PF05175">
    <property type="entry name" value="MTS"/>
    <property type="match status" value="1"/>
</dbReference>
<dbReference type="EMBL" id="BMIN01000022">
    <property type="protein sequence ID" value="GGD26073.1"/>
    <property type="molecule type" value="Genomic_DNA"/>
</dbReference>
<comment type="caution">
    <text evidence="2">The sequence shown here is derived from an EMBL/GenBank/DDBJ whole genome shotgun (WGS) entry which is preliminary data.</text>
</comment>
<dbReference type="InterPro" id="IPR007848">
    <property type="entry name" value="Small_mtfrase_dom"/>
</dbReference>
<dbReference type="InterPro" id="IPR029063">
    <property type="entry name" value="SAM-dependent_MTases_sf"/>
</dbReference>
<proteinExistence type="predicted"/>